<comment type="caution">
    <text evidence="5">The sequence shown here is derived from an EMBL/GenBank/DDBJ whole genome shotgun (WGS) entry which is preliminary data.</text>
</comment>
<dbReference type="NCBIfam" id="TIGR01845">
    <property type="entry name" value="outer_NodT"/>
    <property type="match status" value="1"/>
</dbReference>
<dbReference type="InterPro" id="IPR010131">
    <property type="entry name" value="MdtP/NodT-like"/>
</dbReference>
<keyword evidence="2 5" id="KW-0449">Lipoprotein</keyword>
<comment type="subcellular location">
    <subcellularLocation>
        <location evidence="2">Cell membrane</location>
        <topology evidence="2">Lipid-anchor</topology>
    </subcellularLocation>
</comment>
<gene>
    <name evidence="5" type="ORF">OR37_02196</name>
</gene>
<dbReference type="AlphaFoldDB" id="R0D0D7"/>
<dbReference type="PATRIC" id="fig|1292034.3.peg.2182"/>
<dbReference type="EMBL" id="APMP01000011">
    <property type="protein sequence ID" value="ENZ81960.1"/>
    <property type="molecule type" value="Genomic_DNA"/>
</dbReference>
<reference evidence="5 6" key="1">
    <citation type="journal article" date="2013" name="Genome Announc.">
        <title>Draft Genome Sequence for Caulobacter sp. Strain OR37, a Bacterium Tolerant to Heavy Metals.</title>
        <authorList>
            <person name="Utturkar S.M."/>
            <person name="Bollmann A."/>
            <person name="Brzoska R.M."/>
            <person name="Klingeman D.M."/>
            <person name="Epstein S.E."/>
            <person name="Palumbo A.V."/>
            <person name="Brown S.D."/>
        </authorList>
    </citation>
    <scope>NUCLEOTIDE SEQUENCE [LARGE SCALE GENOMIC DNA]</scope>
    <source>
        <strain evidence="5 6">OR37</strain>
    </source>
</reference>
<dbReference type="Gene3D" id="1.20.1600.10">
    <property type="entry name" value="Outer membrane efflux proteins (OEP)"/>
    <property type="match status" value="1"/>
</dbReference>
<dbReference type="Proteomes" id="UP000013063">
    <property type="component" value="Unassembled WGS sequence"/>
</dbReference>
<protein>
    <submittedName>
        <fullName evidence="5">Efflux transporter, outer membrane factor lipoprotein, NodT family</fullName>
    </submittedName>
</protein>
<feature type="region of interest" description="Disordered" evidence="4">
    <location>
        <begin position="112"/>
        <end position="147"/>
    </location>
</feature>
<name>R0D0D7_CAUVI</name>
<keyword evidence="2" id="KW-0812">Transmembrane</keyword>
<dbReference type="GO" id="GO:0005886">
    <property type="term" value="C:plasma membrane"/>
    <property type="evidence" value="ECO:0007669"/>
    <property type="project" value="UniProtKB-SubCell"/>
</dbReference>
<evidence type="ECO:0000256" key="3">
    <source>
        <dbReference type="SAM" id="Coils"/>
    </source>
</evidence>
<comment type="similarity">
    <text evidence="1 2">Belongs to the outer membrane factor (OMF) (TC 1.B.17) family.</text>
</comment>
<evidence type="ECO:0000256" key="1">
    <source>
        <dbReference type="ARBA" id="ARBA00007613"/>
    </source>
</evidence>
<keyword evidence="2" id="KW-1134">Transmembrane beta strand</keyword>
<keyword evidence="3" id="KW-0175">Coiled coil</keyword>
<organism evidence="5 6">
    <name type="scientific">Caulobacter vibrioides OR37</name>
    <dbReference type="NCBI Taxonomy" id="1292034"/>
    <lineage>
        <taxon>Bacteria</taxon>
        <taxon>Pseudomonadati</taxon>
        <taxon>Pseudomonadota</taxon>
        <taxon>Alphaproteobacteria</taxon>
        <taxon>Caulobacterales</taxon>
        <taxon>Caulobacteraceae</taxon>
        <taxon>Caulobacter</taxon>
    </lineage>
</organism>
<sequence precursor="true">MSRSFRLAGSASLIVLLGACSMTPAYETPKLKAPAPVAYKALEGWKTAAPSDHIDRGDWWALLGDPTLNALAERVKVDNQTIAKAEAAYRQARALVSEQRASLFPTVNLTGSGSKSGGGGARNGSFTGGTTGAGGTTAGGTTTGGGDQRYQVGIGASWEPDVWGRVRATVNGASASAQASAADLAAAQLSAQGELATNYLGLRRADTEIALVKATVEGYQRALTITQNRYNAAIAPKSDVLQAQTQLANAQATLEGLAQTRATYENAIAVLVGEPASGFHLAADPAWKPVVPDIPVGVPSTLLERRPDVAAAERRVAAANAQIGVARAAFFPTFDLTANGSSTGSRLGDLFQSSANTWSLGLSVAQTLFDAGARRARVAESRAAYDAAAADYRQTALSAFSDVENQLAAARALERQYAFQLTASQAADQTEQMLLNQYRAGQVAYTDVVAAQATAFAARRTLIQTAVARQTTAVALIQSLGGGWRQT</sequence>
<dbReference type="STRING" id="1292034.OR37_02196"/>
<evidence type="ECO:0000313" key="6">
    <source>
        <dbReference type="Proteomes" id="UP000013063"/>
    </source>
</evidence>
<dbReference type="PANTHER" id="PTHR30203">
    <property type="entry name" value="OUTER MEMBRANE CATION EFFLUX PROTEIN"/>
    <property type="match status" value="1"/>
</dbReference>
<keyword evidence="2" id="KW-0472">Membrane</keyword>
<feature type="signal peptide" evidence="2">
    <location>
        <begin position="1"/>
        <end position="27"/>
    </location>
</feature>
<dbReference type="SUPFAM" id="SSF56954">
    <property type="entry name" value="Outer membrane efflux proteins (OEP)"/>
    <property type="match status" value="1"/>
</dbReference>
<dbReference type="Pfam" id="PF02321">
    <property type="entry name" value="OEP"/>
    <property type="match status" value="2"/>
</dbReference>
<keyword evidence="2" id="KW-0732">Signal</keyword>
<dbReference type="eggNOG" id="COG1538">
    <property type="taxonomic scope" value="Bacteria"/>
</dbReference>
<dbReference type="Gene3D" id="2.20.200.10">
    <property type="entry name" value="Outer membrane efflux proteins (OEP)"/>
    <property type="match status" value="1"/>
</dbReference>
<dbReference type="GO" id="GO:0015562">
    <property type="term" value="F:efflux transmembrane transporter activity"/>
    <property type="evidence" value="ECO:0007669"/>
    <property type="project" value="InterPro"/>
</dbReference>
<dbReference type="OrthoDB" id="9783100at2"/>
<proteinExistence type="inferred from homology"/>
<dbReference type="PROSITE" id="PS51257">
    <property type="entry name" value="PROKAR_LIPOPROTEIN"/>
    <property type="match status" value="1"/>
</dbReference>
<feature type="chain" id="PRO_5001442848" evidence="2">
    <location>
        <begin position="28"/>
        <end position="487"/>
    </location>
</feature>
<feature type="compositionally biased region" description="Gly residues" evidence="4">
    <location>
        <begin position="114"/>
        <end position="147"/>
    </location>
</feature>
<keyword evidence="2" id="KW-0564">Palmitate</keyword>
<evidence type="ECO:0000256" key="2">
    <source>
        <dbReference type="RuleBase" id="RU362097"/>
    </source>
</evidence>
<evidence type="ECO:0000256" key="4">
    <source>
        <dbReference type="SAM" id="MobiDB-lite"/>
    </source>
</evidence>
<dbReference type="PANTHER" id="PTHR30203:SF33">
    <property type="entry name" value="BLR4455 PROTEIN"/>
    <property type="match status" value="1"/>
</dbReference>
<dbReference type="RefSeq" id="WP_004619551.1">
    <property type="nucleotide sequence ID" value="NZ_APMP01000011.1"/>
</dbReference>
<keyword evidence="6" id="KW-1185">Reference proteome</keyword>
<feature type="coiled-coil region" evidence="3">
    <location>
        <begin position="240"/>
        <end position="267"/>
    </location>
</feature>
<accession>R0D0D7</accession>
<dbReference type="InterPro" id="IPR003423">
    <property type="entry name" value="OMP_efflux"/>
</dbReference>
<evidence type="ECO:0000313" key="5">
    <source>
        <dbReference type="EMBL" id="ENZ81960.1"/>
    </source>
</evidence>